<feature type="domain" description="Retrotransposon gag" evidence="2">
    <location>
        <begin position="203"/>
        <end position="293"/>
    </location>
</feature>
<gene>
    <name evidence="3" type="ORF">RhiXN_05744</name>
</gene>
<dbReference type="Pfam" id="PF03732">
    <property type="entry name" value="Retrotrans_gag"/>
    <property type="match status" value="1"/>
</dbReference>
<dbReference type="AlphaFoldDB" id="A0A8H8NWD0"/>
<sequence length="302" mass="33644">MPEPPTYCWHTTSGLEPEPTLVTLLEAITALSATVGSLQDQIKSHNKQITRLLAICRETNNLVSNGDQKGTQGKPGPPTGPITPPTHTGGEANTPGTIRLGLRDPFHPIRSTVGYNSEEEHPREERPRKIKKEPCGLTGDLRALTPVSSGADTKCPKMELPDPFKGDIRGQKAVQWLDWMLLWGALHWDQFEEDKQMIVWILYHLEDKAANWSLPIIATIIKGKANAPTIIPSMTACFKEAFEDPDAKQATAQKIATLTQTASTAEYVTKFHNLIAELDWNKETYIAQFTHSLHWKVKELLL</sequence>
<feature type="region of interest" description="Disordered" evidence="1">
    <location>
        <begin position="63"/>
        <end position="132"/>
    </location>
</feature>
<dbReference type="RefSeq" id="XP_043180992.1">
    <property type="nucleotide sequence ID" value="XM_043325560.1"/>
</dbReference>
<protein>
    <submittedName>
        <fullName evidence="3">Retrotransposon gag protein</fullName>
    </submittedName>
</protein>
<evidence type="ECO:0000256" key="1">
    <source>
        <dbReference type="SAM" id="MobiDB-lite"/>
    </source>
</evidence>
<dbReference type="Proteomes" id="UP000650533">
    <property type="component" value="Chromosome 6"/>
</dbReference>
<reference evidence="3" key="1">
    <citation type="submission" date="2020-05" db="EMBL/GenBank/DDBJ databases">
        <title>Evolutionary and genomic comparisons of hybrid uninucleate and nonhybrid Rhizoctonia fungi.</title>
        <authorList>
            <person name="Li C."/>
            <person name="Chen X."/>
        </authorList>
    </citation>
    <scope>NUCLEOTIDE SEQUENCE</scope>
    <source>
        <strain evidence="3">AG-1 IA</strain>
    </source>
</reference>
<accession>A0A8H8NWD0</accession>
<feature type="compositionally biased region" description="Basic and acidic residues" evidence="1">
    <location>
        <begin position="118"/>
        <end position="127"/>
    </location>
</feature>
<proteinExistence type="predicted"/>
<evidence type="ECO:0000313" key="4">
    <source>
        <dbReference type="Proteomes" id="UP000650533"/>
    </source>
</evidence>
<dbReference type="GeneID" id="67028023"/>
<evidence type="ECO:0000313" key="3">
    <source>
        <dbReference type="EMBL" id="QRW20755.1"/>
    </source>
</evidence>
<feature type="compositionally biased region" description="Pro residues" evidence="1">
    <location>
        <begin position="75"/>
        <end position="84"/>
    </location>
</feature>
<organism evidence="3 4">
    <name type="scientific">Rhizoctonia solani</name>
    <dbReference type="NCBI Taxonomy" id="456999"/>
    <lineage>
        <taxon>Eukaryota</taxon>
        <taxon>Fungi</taxon>
        <taxon>Dikarya</taxon>
        <taxon>Basidiomycota</taxon>
        <taxon>Agaricomycotina</taxon>
        <taxon>Agaricomycetes</taxon>
        <taxon>Cantharellales</taxon>
        <taxon>Ceratobasidiaceae</taxon>
        <taxon>Rhizoctonia</taxon>
    </lineage>
</organism>
<name>A0A8H8NWD0_9AGAM</name>
<evidence type="ECO:0000259" key="2">
    <source>
        <dbReference type="Pfam" id="PF03732"/>
    </source>
</evidence>
<dbReference type="InterPro" id="IPR005162">
    <property type="entry name" value="Retrotrans_gag_dom"/>
</dbReference>
<dbReference type="EMBL" id="CP059663">
    <property type="protein sequence ID" value="QRW20755.1"/>
    <property type="molecule type" value="Genomic_DNA"/>
</dbReference>
<dbReference type="KEGG" id="rsx:RhiXN_05744"/>